<evidence type="ECO:0000256" key="8">
    <source>
        <dbReference type="ARBA" id="ARBA00023242"/>
    </source>
</evidence>
<evidence type="ECO:0000313" key="11">
    <source>
        <dbReference type="RefSeq" id="XP_019628066.1"/>
    </source>
</evidence>
<evidence type="ECO:0000256" key="5">
    <source>
        <dbReference type="ARBA" id="ARBA00020264"/>
    </source>
</evidence>
<keyword evidence="10" id="KW-1185">Reference proteome</keyword>
<feature type="region of interest" description="Disordered" evidence="9">
    <location>
        <begin position="272"/>
        <end position="311"/>
    </location>
</feature>
<dbReference type="CDD" id="cd19496">
    <property type="entry name" value="Elp5"/>
    <property type="match status" value="1"/>
</dbReference>
<evidence type="ECO:0000256" key="2">
    <source>
        <dbReference type="ARBA" id="ARBA00004496"/>
    </source>
</evidence>
<evidence type="ECO:0000256" key="9">
    <source>
        <dbReference type="SAM" id="MobiDB-lite"/>
    </source>
</evidence>
<dbReference type="GO" id="GO:0005634">
    <property type="term" value="C:nucleus"/>
    <property type="evidence" value="ECO:0007669"/>
    <property type="project" value="UniProtKB-SubCell"/>
</dbReference>
<reference evidence="11" key="1">
    <citation type="submission" date="2025-08" db="UniProtKB">
        <authorList>
            <consortium name="RefSeq"/>
        </authorList>
    </citation>
    <scope>IDENTIFICATION</scope>
    <source>
        <tissue evidence="11">Gonad</tissue>
    </source>
</reference>
<proteinExistence type="inferred from homology"/>
<comment type="pathway">
    <text evidence="3">tRNA modification; 5-methoxycarbonylmethyl-2-thiouridine-tRNA biosynthesis.</text>
</comment>
<dbReference type="GO" id="GO:0000049">
    <property type="term" value="F:tRNA binding"/>
    <property type="evidence" value="ECO:0007669"/>
    <property type="project" value="TreeGrafter"/>
</dbReference>
<evidence type="ECO:0000256" key="4">
    <source>
        <dbReference type="ARBA" id="ARBA00009567"/>
    </source>
</evidence>
<comment type="subcellular location">
    <subcellularLocation>
        <location evidence="2">Cytoplasm</location>
    </subcellularLocation>
    <subcellularLocation>
        <location evidence="1">Nucleus</location>
    </subcellularLocation>
</comment>
<name>A0A6P4ZEH7_BRABE</name>
<protein>
    <recommendedName>
        <fullName evidence="5">Elongator complex protein 5</fullName>
    </recommendedName>
</protein>
<dbReference type="GO" id="GO:0005829">
    <property type="term" value="C:cytosol"/>
    <property type="evidence" value="ECO:0007669"/>
    <property type="project" value="TreeGrafter"/>
</dbReference>
<dbReference type="InterPro" id="IPR027417">
    <property type="entry name" value="P-loop_NTPase"/>
</dbReference>
<dbReference type="Gene3D" id="3.40.50.300">
    <property type="entry name" value="P-loop containing nucleotide triphosphate hydrolases"/>
    <property type="match status" value="1"/>
</dbReference>
<evidence type="ECO:0000256" key="6">
    <source>
        <dbReference type="ARBA" id="ARBA00022490"/>
    </source>
</evidence>
<feature type="compositionally biased region" description="Acidic residues" evidence="9">
    <location>
        <begin position="295"/>
        <end position="311"/>
    </location>
</feature>
<accession>A0A6P4ZEH7</accession>
<keyword evidence="6" id="KW-0963">Cytoplasm</keyword>
<organism evidence="10 11">
    <name type="scientific">Branchiostoma belcheri</name>
    <name type="common">Amphioxus</name>
    <dbReference type="NCBI Taxonomy" id="7741"/>
    <lineage>
        <taxon>Eukaryota</taxon>
        <taxon>Metazoa</taxon>
        <taxon>Chordata</taxon>
        <taxon>Cephalochordata</taxon>
        <taxon>Leptocardii</taxon>
        <taxon>Amphioxiformes</taxon>
        <taxon>Branchiostomatidae</taxon>
        <taxon>Branchiostoma</taxon>
    </lineage>
</organism>
<sequence>MLQQVLEGTETSSLVVIEDCVEHDGRPVFHCFCSELAKRCASVHLFHLEKPADCFLEGANVSKIHLHDGFSDPLLWEEQNRDSSEDRIDLTSAPDFLGHVKKLSVKTSPVAVVIDSLTPYLLHCPGYVICRALHRLLRARLDSDGVEIALVVAGFHGDLHDDSTAVALRHMATTWVQLQEGAESPTQDRACFHGTCEVLHRRKSGKVIRQDEEYHISAQWSLTSRVQKAPVRPAAQPDQESQVDPTANLTFNLRLTDTEKEARSRVVLPYMHHQRKKAPDKPAATPGGQIFYQPDDVDDFDEEDPDDDLDF</sequence>
<dbReference type="GeneID" id="109472667"/>
<keyword evidence="7" id="KW-0819">tRNA processing</keyword>
<dbReference type="PANTHER" id="PTHR15641">
    <property type="entry name" value="ELONGATOR COMPLEX PROTEIN 5"/>
    <property type="match status" value="1"/>
</dbReference>
<dbReference type="RefSeq" id="XP_019628066.1">
    <property type="nucleotide sequence ID" value="XM_019772507.1"/>
</dbReference>
<dbReference type="InterPro" id="IPR019519">
    <property type="entry name" value="Elp5"/>
</dbReference>
<comment type="similarity">
    <text evidence="4">Belongs to the ELP5 family.</text>
</comment>
<dbReference type="AlphaFoldDB" id="A0A6P4ZEH7"/>
<dbReference type="UniPathway" id="UPA00988"/>
<evidence type="ECO:0000256" key="3">
    <source>
        <dbReference type="ARBA" id="ARBA00005043"/>
    </source>
</evidence>
<dbReference type="PANTHER" id="PTHR15641:SF1">
    <property type="entry name" value="ELONGATOR COMPLEX PROTEIN 5"/>
    <property type="match status" value="1"/>
</dbReference>
<dbReference type="GO" id="GO:0002098">
    <property type="term" value="P:tRNA wobble uridine modification"/>
    <property type="evidence" value="ECO:0007669"/>
    <property type="project" value="InterPro"/>
</dbReference>
<evidence type="ECO:0000256" key="7">
    <source>
        <dbReference type="ARBA" id="ARBA00022694"/>
    </source>
</evidence>
<gene>
    <name evidence="11" type="primary">LOC109472667</name>
</gene>
<dbReference type="GO" id="GO:0033588">
    <property type="term" value="C:elongator holoenzyme complex"/>
    <property type="evidence" value="ECO:0007669"/>
    <property type="project" value="InterPro"/>
</dbReference>
<keyword evidence="8" id="KW-0539">Nucleus</keyword>
<dbReference type="OrthoDB" id="166907at2759"/>
<dbReference type="Pfam" id="PF10483">
    <property type="entry name" value="Elong_Iki1"/>
    <property type="match status" value="1"/>
</dbReference>
<evidence type="ECO:0000313" key="10">
    <source>
        <dbReference type="Proteomes" id="UP000515135"/>
    </source>
</evidence>
<evidence type="ECO:0000256" key="1">
    <source>
        <dbReference type="ARBA" id="ARBA00004123"/>
    </source>
</evidence>
<dbReference type="Proteomes" id="UP000515135">
    <property type="component" value="Unplaced"/>
</dbReference>